<dbReference type="InterPro" id="IPR033467">
    <property type="entry name" value="Tesmin/TSO1-like_CXC"/>
</dbReference>
<evidence type="ECO:0000313" key="6">
    <source>
        <dbReference type="EMBL" id="KAL3789278.1"/>
    </source>
</evidence>
<evidence type="ECO:0000256" key="3">
    <source>
        <dbReference type="ARBA" id="ARBA00023242"/>
    </source>
</evidence>
<feature type="compositionally biased region" description="Polar residues" evidence="4">
    <location>
        <begin position="690"/>
        <end position="706"/>
    </location>
</feature>
<proteinExistence type="inferred from homology"/>
<dbReference type="EMBL" id="JABMIG020000143">
    <property type="protein sequence ID" value="KAL3789278.1"/>
    <property type="molecule type" value="Genomic_DNA"/>
</dbReference>
<comment type="subcellular location">
    <subcellularLocation>
        <location evidence="1">Nucleus</location>
    </subcellularLocation>
</comment>
<evidence type="ECO:0000259" key="5">
    <source>
        <dbReference type="PROSITE" id="PS51634"/>
    </source>
</evidence>
<organism evidence="6 7">
    <name type="scientific">Cyclotella cryptica</name>
    <dbReference type="NCBI Taxonomy" id="29204"/>
    <lineage>
        <taxon>Eukaryota</taxon>
        <taxon>Sar</taxon>
        <taxon>Stramenopiles</taxon>
        <taxon>Ochrophyta</taxon>
        <taxon>Bacillariophyta</taxon>
        <taxon>Coscinodiscophyceae</taxon>
        <taxon>Thalassiosirophycidae</taxon>
        <taxon>Stephanodiscales</taxon>
        <taxon>Stephanodiscaceae</taxon>
        <taxon>Cyclotella</taxon>
    </lineage>
</organism>
<dbReference type="PANTHER" id="PTHR12446">
    <property type="entry name" value="TESMIN/TSO1-RELATED"/>
    <property type="match status" value="1"/>
</dbReference>
<feature type="region of interest" description="Disordered" evidence="4">
    <location>
        <begin position="277"/>
        <end position="296"/>
    </location>
</feature>
<evidence type="ECO:0000256" key="1">
    <source>
        <dbReference type="ARBA" id="ARBA00004123"/>
    </source>
</evidence>
<dbReference type="Pfam" id="PF03638">
    <property type="entry name" value="TCR"/>
    <property type="match status" value="2"/>
</dbReference>
<keyword evidence="7" id="KW-1185">Reference proteome</keyword>
<dbReference type="GO" id="GO:0005634">
    <property type="term" value="C:nucleus"/>
    <property type="evidence" value="ECO:0007669"/>
    <property type="project" value="UniProtKB-SubCell"/>
</dbReference>
<feature type="compositionally biased region" description="Low complexity" evidence="4">
    <location>
        <begin position="759"/>
        <end position="782"/>
    </location>
</feature>
<dbReference type="PANTHER" id="PTHR12446:SF34">
    <property type="entry name" value="PROTEIN LIN-54 HOMOLOG"/>
    <property type="match status" value="1"/>
</dbReference>
<evidence type="ECO:0000313" key="7">
    <source>
        <dbReference type="Proteomes" id="UP001516023"/>
    </source>
</evidence>
<reference evidence="6 7" key="1">
    <citation type="journal article" date="2020" name="G3 (Bethesda)">
        <title>Improved Reference Genome for Cyclotella cryptica CCMP332, a Model for Cell Wall Morphogenesis, Salinity Adaptation, and Lipid Production in Diatoms (Bacillariophyta).</title>
        <authorList>
            <person name="Roberts W.R."/>
            <person name="Downey K.M."/>
            <person name="Ruck E.C."/>
            <person name="Traller J.C."/>
            <person name="Alverson A.J."/>
        </authorList>
    </citation>
    <scope>NUCLEOTIDE SEQUENCE [LARGE SCALE GENOMIC DNA]</scope>
    <source>
        <strain evidence="6 7">CCMP332</strain>
    </source>
</reference>
<feature type="compositionally biased region" description="Polar residues" evidence="4">
    <location>
        <begin position="716"/>
        <end position="725"/>
    </location>
</feature>
<accession>A0ABD3PM66</accession>
<dbReference type="Proteomes" id="UP001516023">
    <property type="component" value="Unassembled WGS sequence"/>
</dbReference>
<feature type="region of interest" description="Disordered" evidence="4">
    <location>
        <begin position="581"/>
        <end position="640"/>
    </location>
</feature>
<protein>
    <recommendedName>
        <fullName evidence="5">CRC domain-containing protein</fullName>
    </recommendedName>
</protein>
<evidence type="ECO:0000256" key="2">
    <source>
        <dbReference type="ARBA" id="ARBA00007267"/>
    </source>
</evidence>
<dbReference type="AlphaFoldDB" id="A0ABD3PM66"/>
<feature type="compositionally biased region" description="Basic and acidic residues" evidence="4">
    <location>
        <begin position="827"/>
        <end position="838"/>
    </location>
</feature>
<feature type="region of interest" description="Disordered" evidence="4">
    <location>
        <begin position="658"/>
        <end position="887"/>
    </location>
</feature>
<sequence>MSTPYDYERQDAAAILATVATAGGGGVPSSSSSEEKPPGLGDFYRVSEYPGYDGEAGAGYPAPYSHYESGPPGAGPDRYGYPYHEQDGPPGQHPPPSATGGLHYDEFPNTDREFAQYNPYSRSRPPPPPPPRSYYEDGHAFPYYADRAADYHRPPPPAMEYPYRPADYRRIPRRRTTRTTPVTTTWRVPPTTARRPTPVVWGLLPRTRYGATATSTRTMPMDDIPTVRNFAPPSSASHRGPPLPHAAAPAQYYLLHPPYGGKAYLHEEKDHVVSSLPPVAPSAKHQSPVPPVATAQAEDKAFKPQFQKEDAKQSHLAGNGSIAPFEDGVQDEKAKATPDKENIHSIVNGKASTYSAPTQPTTTTIAPTAAPTTATSTTTTCTCKKSRCLKLYCQCFSTNALCNPLLCRCDGCYNTAEHVNARRHAMRTILQRNPGAFRSKFVPADGAVGASDTKGDVENAAAAASASTAAAGESTEKPKVTTHKNGCKCRKSACLKKYCECFNADTKCGPNCRCLGCKNLPVGGGNNHGGRGAGVSNGKGAWMMDAAQNLAFLKHASPHAQRHPPYPPQHHYLRSITESPAKPMRHAPSYPPPPQSYYHYNMPPQQQQQQQQPAPPQPSRTEQTPPRATGSFNNDDSPSGLAVNTLLMAAYAMTELDGRKDDEKGDDTKPAEVSPAPGVDGAGTAAPAPTNDSAQSPPQSTVSREAQASHGCAPTPTKNTAQPQRTDIAEPTQPHVAATPTKNTVSLPSEVPRNASLPSDTTTRQTQTTKSTDNNDTTIDTIAPPLEERPSAEVSPDNSDEKSRKRTHSAMEEEYEERAPSSFSPPKRSDDTKIELFRKSSNSIGTIPLPERNVSADSDDVTAGCGKGVEDIEGPPAKRASVETAVQ</sequence>
<feature type="compositionally biased region" description="Basic and acidic residues" evidence="4">
    <location>
        <begin position="658"/>
        <end position="670"/>
    </location>
</feature>
<comment type="similarity">
    <text evidence="2">Belongs to the lin-54 family.</text>
</comment>
<keyword evidence="3" id="KW-0539">Nucleus</keyword>
<gene>
    <name evidence="6" type="ORF">HJC23_000344</name>
</gene>
<comment type="caution">
    <text evidence="6">The sequence shown here is derived from an EMBL/GenBank/DDBJ whole genome shotgun (WGS) entry which is preliminary data.</text>
</comment>
<feature type="compositionally biased region" description="Low complexity" evidence="4">
    <location>
        <begin position="596"/>
        <end position="612"/>
    </location>
</feature>
<feature type="compositionally biased region" description="Basic and acidic residues" evidence="4">
    <location>
        <begin position="103"/>
        <end position="114"/>
    </location>
</feature>
<feature type="region of interest" description="Disordered" evidence="4">
    <location>
        <begin position="22"/>
        <end position="138"/>
    </location>
</feature>
<dbReference type="PROSITE" id="PS51634">
    <property type="entry name" value="CRC"/>
    <property type="match status" value="1"/>
</dbReference>
<feature type="compositionally biased region" description="Polar residues" evidence="4">
    <location>
        <begin position="619"/>
        <end position="637"/>
    </location>
</feature>
<dbReference type="InterPro" id="IPR005172">
    <property type="entry name" value="CRC"/>
</dbReference>
<dbReference type="InterPro" id="IPR028307">
    <property type="entry name" value="Lin-54_fam"/>
</dbReference>
<dbReference type="SMART" id="SM01114">
    <property type="entry name" value="CXC"/>
    <property type="match status" value="2"/>
</dbReference>
<feature type="domain" description="CRC" evidence="5">
    <location>
        <begin position="377"/>
        <end position="522"/>
    </location>
</feature>
<name>A0ABD3PM66_9STRA</name>
<evidence type="ECO:0000256" key="4">
    <source>
        <dbReference type="SAM" id="MobiDB-lite"/>
    </source>
</evidence>